<keyword evidence="4" id="KW-1185">Reference proteome</keyword>
<gene>
    <name evidence="3" type="ORF">LIER_36147</name>
</gene>
<name>A0AAV3P3H4_LITER</name>
<dbReference type="SUPFAM" id="SSF58113">
    <property type="entry name" value="Apolipoprotein A-I"/>
    <property type="match status" value="1"/>
</dbReference>
<dbReference type="Proteomes" id="UP001454036">
    <property type="component" value="Unassembled WGS sequence"/>
</dbReference>
<dbReference type="AlphaFoldDB" id="A0AAV3P3H4"/>
<accession>A0AAV3P3H4</accession>
<dbReference type="PANTHER" id="PTHR34360:SF1">
    <property type="entry name" value="OS08G0519400 PROTEIN"/>
    <property type="match status" value="1"/>
</dbReference>
<protein>
    <submittedName>
        <fullName evidence="3">Uncharacterized protein</fullName>
    </submittedName>
</protein>
<proteinExistence type="predicted"/>
<evidence type="ECO:0000313" key="4">
    <source>
        <dbReference type="Proteomes" id="UP001454036"/>
    </source>
</evidence>
<comment type="caution">
    <text evidence="3">The sequence shown here is derived from an EMBL/GenBank/DDBJ whole genome shotgun (WGS) entry which is preliminary data.</text>
</comment>
<sequence length="400" mass="45707">MLIFELFAYLPLCSLEKEKKIEQQIDEKTKELKAKDEFIAEKEKILKQKSDSIGSLQSEIAALQRKGASDAEDLVTKAHARVDELEIQVEKLKEEIELKNKEKETLEAIVPEAEKKMVELVKEIENLQITTKDQKKTIQQTERALKIAEDELMKAKSIASSKSMELTKVHGAWLPPWFAAYLLHCQSYLDKHWEKHGKPALEMAIEKKAQVDQWAAPHVETIKTKWIPAMKEQWMTISSNVEPHVQFVTAKMIEVYETSRKAVAPHIIKVQEVAGPYYQDVKRVSSPYVDQVASVARPHFEKVQAIVKPYTHKAIHVSGKFLESATTYHHQVQGTVHETLHKYDLTRALATKELVWFAASALLALPVLFLFKILSACLCGKRQSQSNSNMRRKAKRGHPK</sequence>
<evidence type="ECO:0000256" key="2">
    <source>
        <dbReference type="SAM" id="Phobius"/>
    </source>
</evidence>
<keyword evidence="1" id="KW-0175">Coiled coil</keyword>
<evidence type="ECO:0000313" key="3">
    <source>
        <dbReference type="EMBL" id="GAA0145586.1"/>
    </source>
</evidence>
<feature type="transmembrane region" description="Helical" evidence="2">
    <location>
        <begin position="354"/>
        <end position="374"/>
    </location>
</feature>
<feature type="coiled-coil region" evidence="1">
    <location>
        <begin position="46"/>
        <end position="158"/>
    </location>
</feature>
<keyword evidence="2" id="KW-0472">Membrane</keyword>
<keyword evidence="2" id="KW-1133">Transmembrane helix</keyword>
<organism evidence="3 4">
    <name type="scientific">Lithospermum erythrorhizon</name>
    <name type="common">Purple gromwell</name>
    <name type="synonym">Lithospermum officinale var. erythrorhizon</name>
    <dbReference type="NCBI Taxonomy" id="34254"/>
    <lineage>
        <taxon>Eukaryota</taxon>
        <taxon>Viridiplantae</taxon>
        <taxon>Streptophyta</taxon>
        <taxon>Embryophyta</taxon>
        <taxon>Tracheophyta</taxon>
        <taxon>Spermatophyta</taxon>
        <taxon>Magnoliopsida</taxon>
        <taxon>eudicotyledons</taxon>
        <taxon>Gunneridae</taxon>
        <taxon>Pentapetalae</taxon>
        <taxon>asterids</taxon>
        <taxon>lamiids</taxon>
        <taxon>Boraginales</taxon>
        <taxon>Boraginaceae</taxon>
        <taxon>Boraginoideae</taxon>
        <taxon>Lithospermeae</taxon>
        <taxon>Lithospermum</taxon>
    </lineage>
</organism>
<dbReference type="EMBL" id="BAABME010016355">
    <property type="protein sequence ID" value="GAA0145586.1"/>
    <property type="molecule type" value="Genomic_DNA"/>
</dbReference>
<reference evidence="3 4" key="1">
    <citation type="submission" date="2024-01" db="EMBL/GenBank/DDBJ databases">
        <title>The complete chloroplast genome sequence of Lithospermum erythrorhizon: insights into the phylogenetic relationship among Boraginaceae species and the maternal lineages of purple gromwells.</title>
        <authorList>
            <person name="Okada T."/>
            <person name="Watanabe K."/>
        </authorList>
    </citation>
    <scope>NUCLEOTIDE SEQUENCE [LARGE SCALE GENOMIC DNA]</scope>
</reference>
<evidence type="ECO:0000256" key="1">
    <source>
        <dbReference type="SAM" id="Coils"/>
    </source>
</evidence>
<keyword evidence="2" id="KW-0812">Transmembrane</keyword>
<dbReference type="PANTHER" id="PTHR34360">
    <property type="entry name" value="OS08G0519400 PROTEIN"/>
    <property type="match status" value="1"/>
</dbReference>